<evidence type="ECO:0000256" key="1">
    <source>
        <dbReference type="SAM" id="Coils"/>
    </source>
</evidence>
<protein>
    <submittedName>
        <fullName evidence="5">Phage-related minor tail protein</fullName>
    </submittedName>
</protein>
<dbReference type="Pfam" id="PF06791">
    <property type="entry name" value="TMP_2"/>
    <property type="match status" value="1"/>
</dbReference>
<keyword evidence="6" id="KW-1185">Reference proteome</keyword>
<dbReference type="OrthoDB" id="363355at2"/>
<evidence type="ECO:0000313" key="5">
    <source>
        <dbReference type="EMBL" id="SSY80298.1"/>
    </source>
</evidence>
<evidence type="ECO:0000256" key="2">
    <source>
        <dbReference type="SAM" id="MobiDB-lite"/>
    </source>
</evidence>
<sequence length="1179" mass="128070">MSENNSIIQISADTSGVARGVQQAERSLNNLAQTAQRSGSQAAGSLNSVGEAAEKSAQKQAKASRSIELALQREIALLQAGERGSRQYYESLAKQRGVDVGHLTPMLNQLDSLRKKTDGLTISQGQYNAALRTMPAQMTDIVTQLAGGQSPFLIAIQQGGQMRDSFGGFGNMFKGIAASISPFKLAMAGAVGAIGAVGYAMYAGAKEGREFENVLTLSGDRAGITADRLQVVADTVGGTTGSFSAAREAVMAFAAEGRIARDDYADFATSVSLMSQATGKDVSELVGEFTKIGDDPVKAVVELSGKYKSMTADVYAQVTALKEQGKEQEAVRLVQKLYADETADMAKKVTENLGWIERVWKNIKEESSGAWEVMKSWGRDSTFSEQIAKLERANADLSRTEAEFGVDMSKERAANNEKIAMLKREMRVEEELSEQKRAKQLINENAVKSMDNLRRGAESALPAIAKLRQELQKIDEDLANVRAGGDKKTIADAEKWAKAQKASINEKIQAEQDKERKAAEREKQSAYRGTPMARLSSNQKRLYELAKQSGEDPAKWLALYQIESRSGNDLINESSGATGHFQIMPQFFKDYGVSRAGAMDLATSFHAVRKHHARASASLRQKLGRDLTAGEYYLGHQQGWGGAKALLSNPDMNVVDALATIMSRGRAQAQVLQNGGRTSMTARQFAGMWVGKANKLQQQFGGKGVGSLDSSSAAGLYEKWDMSAKIPKKSDYEQYLEQNAHKQLRTQIERELRANGKHRVIENERDLRSRPEFASWTKEQQNSELAKARAADEAATHEKYKQMADEQMQILAQKHAMIGKSTELARLQYETESGSLKHLSVAEKNALISKQAMIEAAQKQFDIDGKYADLIGNLSQKMHKQRDDAAFELSLVGKTKSEIEKLTLAREYDLHIMQAISDGASLDWIKSLELQKETAELTRQEIEKMQKAHGENWLAGISDGMTQYVGSFKSMREEMSGLVAQTASGFSDQIANFVATGKANFREFSQSIIQDISKMMIKMAIFNAMKAAGQSMSGAGGWVGAIGSAISGGFSDGGYTGHGGKFEPAGIVHKGEYVLSQENLRALGGVSVVESLLHRAKGYSSGGLVGGGVGILAHTKAAQSAAPVINITVNVSGSNKDEARAGAQEGIEAAIPQLVQELADMRIAEHLRPNGMIFNMMKA</sequence>
<keyword evidence="1" id="KW-0175">Coiled coil</keyword>
<dbReference type="RefSeq" id="WP_051968664.1">
    <property type="nucleotide sequence ID" value="NZ_CP091519.2"/>
</dbReference>
<evidence type="ECO:0000313" key="6">
    <source>
        <dbReference type="Proteomes" id="UP000254209"/>
    </source>
</evidence>
<feature type="coiled-coil region" evidence="1">
    <location>
        <begin position="383"/>
        <end position="439"/>
    </location>
</feature>
<dbReference type="AlphaFoldDB" id="A0A376BTY7"/>
<feature type="compositionally biased region" description="Polar residues" evidence="2">
    <location>
        <begin position="33"/>
        <end position="48"/>
    </location>
</feature>
<dbReference type="Proteomes" id="UP000254209">
    <property type="component" value="Unassembled WGS sequence"/>
</dbReference>
<name>A0A376BTY7_9NEIS</name>
<dbReference type="InterPro" id="IPR009628">
    <property type="entry name" value="Phage_tape_measure_N"/>
</dbReference>
<feature type="domain" description="Bacteriophage tail tape measure N-terminal" evidence="3">
    <location>
        <begin position="117"/>
        <end position="318"/>
    </location>
</feature>
<gene>
    <name evidence="5" type="ORF">NCTC10283_01852</name>
</gene>
<reference evidence="5 6" key="1">
    <citation type="submission" date="2018-06" db="EMBL/GenBank/DDBJ databases">
        <authorList>
            <consortium name="Pathogen Informatics"/>
            <person name="Doyle S."/>
        </authorList>
    </citation>
    <scope>NUCLEOTIDE SEQUENCE [LARGE SCALE GENOMIC DNA]</scope>
    <source>
        <strain evidence="5 6">NCTC10283</strain>
    </source>
</reference>
<feature type="compositionally biased region" description="Basic and acidic residues" evidence="2">
    <location>
        <begin position="508"/>
        <end position="525"/>
    </location>
</feature>
<proteinExistence type="predicted"/>
<feature type="region of interest" description="Disordered" evidence="2">
    <location>
        <begin position="33"/>
        <end position="57"/>
    </location>
</feature>
<dbReference type="EMBL" id="UFSO01000003">
    <property type="protein sequence ID" value="SSY80298.1"/>
    <property type="molecule type" value="Genomic_DNA"/>
</dbReference>
<dbReference type="SUPFAM" id="SSF53955">
    <property type="entry name" value="Lysozyme-like"/>
    <property type="match status" value="1"/>
</dbReference>
<evidence type="ECO:0000259" key="3">
    <source>
        <dbReference type="Pfam" id="PF06791"/>
    </source>
</evidence>
<evidence type="ECO:0000259" key="4">
    <source>
        <dbReference type="Pfam" id="PF09718"/>
    </source>
</evidence>
<dbReference type="STRING" id="1120980.GCA_000745955_00109"/>
<dbReference type="InterPro" id="IPR006431">
    <property type="entry name" value="Phage_tape_meas_C"/>
</dbReference>
<organism evidence="5 6">
    <name type="scientific">Alysiella crassa</name>
    <dbReference type="NCBI Taxonomy" id="153491"/>
    <lineage>
        <taxon>Bacteria</taxon>
        <taxon>Pseudomonadati</taxon>
        <taxon>Pseudomonadota</taxon>
        <taxon>Betaproteobacteria</taxon>
        <taxon>Neisseriales</taxon>
        <taxon>Neisseriaceae</taxon>
        <taxon>Alysiella</taxon>
    </lineage>
</organism>
<dbReference type="Pfam" id="PF09718">
    <property type="entry name" value="Tape_meas_lam_C"/>
    <property type="match status" value="1"/>
</dbReference>
<accession>A0A376BTY7</accession>
<feature type="region of interest" description="Disordered" evidence="2">
    <location>
        <begin position="507"/>
        <end position="535"/>
    </location>
</feature>
<dbReference type="CDD" id="cd00442">
    <property type="entry name" value="Lyz-like"/>
    <property type="match status" value="1"/>
</dbReference>
<feature type="domain" description="Bacteriophage tail tape measure C-terminal" evidence="4">
    <location>
        <begin position="952"/>
        <end position="1025"/>
    </location>
</feature>
<dbReference type="Gene3D" id="1.10.530.10">
    <property type="match status" value="1"/>
</dbReference>
<dbReference type="InterPro" id="IPR023346">
    <property type="entry name" value="Lysozyme-like_dom_sf"/>
</dbReference>